<dbReference type="EMBL" id="FNSN01000003">
    <property type="protein sequence ID" value="SEB73416.1"/>
    <property type="molecule type" value="Genomic_DNA"/>
</dbReference>
<dbReference type="AlphaFoldDB" id="A0A1H4LRZ1"/>
<gene>
    <name evidence="5" type="ORF">SAMN04489745_1102</name>
</gene>
<dbReference type="InterPro" id="IPR025110">
    <property type="entry name" value="AMP-bd_C"/>
</dbReference>
<name>A0A1H4LRZ1_9MICC</name>
<evidence type="ECO:0000256" key="1">
    <source>
        <dbReference type="ARBA" id="ARBA00006432"/>
    </source>
</evidence>
<evidence type="ECO:0000313" key="6">
    <source>
        <dbReference type="Proteomes" id="UP000182652"/>
    </source>
</evidence>
<dbReference type="InterPro" id="IPR000873">
    <property type="entry name" value="AMP-dep_synth/lig_dom"/>
</dbReference>
<dbReference type="CDD" id="cd05917">
    <property type="entry name" value="FACL_like_2"/>
    <property type="match status" value="1"/>
</dbReference>
<sequence length="561" mass="62202">MDSYTAGDASVPLLNRTIGDDFETVVQRFPEREALVEAGLPGHPPRRWTYRELNDDVDLLARALLAVGIGVGERVGIWSANCAEWTVLQYATAKIGAILVNVNPAYRTHELEFVARQNGMRMLVLAPDDRNSDYVAMARAAVEHCPELRELVFLPGNNETDPQLSLREGVPQSPGEWSWNGLLEEAAVVVPEALAERMAGLDPHDAINIQYTSGTTGFPKGATLTHHNILNNGHQIGALLKYTEEDKVVIPVPFYHCFGMVIGNLNIFSYGGTAIIPSRSFNPAAALRAVQEFGATSLYGVPTMFIAELALPDFDSYRLETLRTGVMAGSLCPIEVMKRVIGEMHMKDVAICYGMTETSPVSTMTREGDTLAQRTESVGRTMPHCESRIIDPLSDEVVPRGEIGELCTRGYVVMKGYWDQPDKTAEAIDAEGWMHTGDLARMDQDGYVVVEGRIKDLVIRGGENIYPREIEEFLYQHPDVQDVQVIGVPDEKYGEELMACIILKPGAPALTVESLREYCAGRLAHYKIPRYLELRESFPMTVSGKIRKVEMREEAVKRMGL</sequence>
<dbReference type="SUPFAM" id="SSF56801">
    <property type="entry name" value="Acetyl-CoA synthetase-like"/>
    <property type="match status" value="1"/>
</dbReference>
<organism evidence="5 6">
    <name type="scientific">Arthrobacter woluwensis</name>
    <dbReference type="NCBI Taxonomy" id="156980"/>
    <lineage>
        <taxon>Bacteria</taxon>
        <taxon>Bacillati</taxon>
        <taxon>Actinomycetota</taxon>
        <taxon>Actinomycetes</taxon>
        <taxon>Micrococcales</taxon>
        <taxon>Micrococcaceae</taxon>
        <taxon>Arthrobacter</taxon>
    </lineage>
</organism>
<dbReference type="Gene3D" id="3.30.300.30">
    <property type="match status" value="1"/>
</dbReference>
<evidence type="ECO:0000313" key="5">
    <source>
        <dbReference type="EMBL" id="SEB73416.1"/>
    </source>
</evidence>
<protein>
    <submittedName>
        <fullName evidence="5">Fatty-acyl-CoA synthase</fullName>
    </submittedName>
</protein>
<dbReference type="Pfam" id="PF13193">
    <property type="entry name" value="AMP-binding_C"/>
    <property type="match status" value="1"/>
</dbReference>
<dbReference type="PANTHER" id="PTHR43201">
    <property type="entry name" value="ACYL-COA SYNTHETASE"/>
    <property type="match status" value="1"/>
</dbReference>
<feature type="domain" description="AMP-binding enzyme C-terminal" evidence="4">
    <location>
        <begin position="469"/>
        <end position="545"/>
    </location>
</feature>
<dbReference type="PANTHER" id="PTHR43201:SF5">
    <property type="entry name" value="MEDIUM-CHAIN ACYL-COA LIGASE ACSF2, MITOCHONDRIAL"/>
    <property type="match status" value="1"/>
</dbReference>
<accession>A0A1H4LRZ1</accession>
<evidence type="ECO:0000259" key="3">
    <source>
        <dbReference type="Pfam" id="PF00501"/>
    </source>
</evidence>
<dbReference type="RefSeq" id="WP_066211733.1">
    <property type="nucleotide sequence ID" value="NZ_FNSN01000003.1"/>
</dbReference>
<keyword evidence="6" id="KW-1185">Reference proteome</keyword>
<comment type="similarity">
    <text evidence="1">Belongs to the ATP-dependent AMP-binding enzyme family.</text>
</comment>
<dbReference type="FunFam" id="3.40.50.12780:FF:000003">
    <property type="entry name" value="Long-chain-fatty-acid--CoA ligase FadD"/>
    <property type="match status" value="1"/>
</dbReference>
<evidence type="ECO:0000256" key="2">
    <source>
        <dbReference type="ARBA" id="ARBA00022598"/>
    </source>
</evidence>
<dbReference type="PROSITE" id="PS00455">
    <property type="entry name" value="AMP_BINDING"/>
    <property type="match status" value="1"/>
</dbReference>
<feature type="domain" description="AMP-dependent synthetase/ligase" evidence="3">
    <location>
        <begin position="22"/>
        <end position="418"/>
    </location>
</feature>
<dbReference type="FunFam" id="3.30.300.30:FF:000008">
    <property type="entry name" value="2,3-dihydroxybenzoate-AMP ligase"/>
    <property type="match status" value="1"/>
</dbReference>
<evidence type="ECO:0000259" key="4">
    <source>
        <dbReference type="Pfam" id="PF13193"/>
    </source>
</evidence>
<dbReference type="InterPro" id="IPR020845">
    <property type="entry name" value="AMP-binding_CS"/>
</dbReference>
<proteinExistence type="inferred from homology"/>
<dbReference type="GO" id="GO:0006631">
    <property type="term" value="P:fatty acid metabolic process"/>
    <property type="evidence" value="ECO:0007669"/>
    <property type="project" value="TreeGrafter"/>
</dbReference>
<dbReference type="Pfam" id="PF00501">
    <property type="entry name" value="AMP-binding"/>
    <property type="match status" value="1"/>
</dbReference>
<dbReference type="GO" id="GO:0031956">
    <property type="term" value="F:medium-chain fatty acid-CoA ligase activity"/>
    <property type="evidence" value="ECO:0007669"/>
    <property type="project" value="TreeGrafter"/>
</dbReference>
<keyword evidence="2" id="KW-0436">Ligase</keyword>
<dbReference type="Proteomes" id="UP000182652">
    <property type="component" value="Unassembled WGS sequence"/>
</dbReference>
<dbReference type="Gene3D" id="2.30.38.10">
    <property type="entry name" value="Luciferase, Domain 3"/>
    <property type="match status" value="1"/>
</dbReference>
<dbReference type="Gene3D" id="3.40.50.980">
    <property type="match status" value="2"/>
</dbReference>
<reference evidence="5 6" key="1">
    <citation type="submission" date="2016-10" db="EMBL/GenBank/DDBJ databases">
        <authorList>
            <person name="de Groot N.N."/>
        </authorList>
    </citation>
    <scope>NUCLEOTIDE SEQUENCE [LARGE SCALE GENOMIC DNA]</scope>
    <source>
        <strain evidence="5 6">DSM 10495</strain>
    </source>
</reference>
<dbReference type="InterPro" id="IPR045851">
    <property type="entry name" value="AMP-bd_C_sf"/>
</dbReference>
<dbReference type="STRING" id="156980.SAMN04489745_1102"/>